<accession>A0A162JSR9</accession>
<evidence type="ECO:0000313" key="2">
    <source>
        <dbReference type="EMBL" id="OAA46763.1"/>
    </source>
</evidence>
<protein>
    <submittedName>
        <fullName evidence="2">Uncharacterized protein</fullName>
    </submittedName>
</protein>
<dbReference type="AlphaFoldDB" id="A0A162JSR9"/>
<organism evidence="2 3">
    <name type="scientific">Beauveria brongniartii RCEF 3172</name>
    <dbReference type="NCBI Taxonomy" id="1081107"/>
    <lineage>
        <taxon>Eukaryota</taxon>
        <taxon>Fungi</taxon>
        <taxon>Dikarya</taxon>
        <taxon>Ascomycota</taxon>
        <taxon>Pezizomycotina</taxon>
        <taxon>Sordariomycetes</taxon>
        <taxon>Hypocreomycetidae</taxon>
        <taxon>Hypocreales</taxon>
        <taxon>Cordycipitaceae</taxon>
        <taxon>Beauveria</taxon>
        <taxon>Beauveria brongniartii</taxon>
    </lineage>
</organism>
<name>A0A162JSR9_9HYPO</name>
<dbReference type="EMBL" id="AZHA01000007">
    <property type="protein sequence ID" value="OAA46763.1"/>
    <property type="molecule type" value="Genomic_DNA"/>
</dbReference>
<keyword evidence="3" id="KW-1185">Reference proteome</keyword>
<evidence type="ECO:0000256" key="1">
    <source>
        <dbReference type="SAM" id="Coils"/>
    </source>
</evidence>
<comment type="caution">
    <text evidence="2">The sequence shown here is derived from an EMBL/GenBank/DDBJ whole genome shotgun (WGS) entry which is preliminary data.</text>
</comment>
<proteinExistence type="predicted"/>
<evidence type="ECO:0000313" key="3">
    <source>
        <dbReference type="Proteomes" id="UP000076863"/>
    </source>
</evidence>
<sequence length="74" mass="8476">MPENPNWQILHDTGRQKRLALQELNGLQEKFNELVEFQKQVSELVDQVRVAEGKSFSAAMGDNFRFSVPAKLES</sequence>
<keyword evidence="1" id="KW-0175">Coiled coil</keyword>
<feature type="coiled-coil region" evidence="1">
    <location>
        <begin position="27"/>
        <end position="54"/>
    </location>
</feature>
<reference evidence="2 3" key="1">
    <citation type="journal article" date="2016" name="Genome Biol. Evol.">
        <title>Divergent and convergent evolution of fungal pathogenicity.</title>
        <authorList>
            <person name="Shang Y."/>
            <person name="Xiao G."/>
            <person name="Zheng P."/>
            <person name="Cen K."/>
            <person name="Zhan S."/>
            <person name="Wang C."/>
        </authorList>
    </citation>
    <scope>NUCLEOTIDE SEQUENCE [LARGE SCALE GENOMIC DNA]</scope>
    <source>
        <strain evidence="2 3">RCEF 3172</strain>
    </source>
</reference>
<gene>
    <name evidence="2" type="ORF">BBO_03318</name>
</gene>
<dbReference type="Proteomes" id="UP000076863">
    <property type="component" value="Unassembled WGS sequence"/>
</dbReference>